<gene>
    <name evidence="3" type="ORF">N7493_010000</name>
</gene>
<dbReference type="PANTHER" id="PTHR21089">
    <property type="entry name" value="SHIKIMATE DEHYDROGENASE"/>
    <property type="match status" value="1"/>
</dbReference>
<name>A0AAD6HEC2_9EURO</name>
<dbReference type="GO" id="GO:0019632">
    <property type="term" value="P:shikimate metabolic process"/>
    <property type="evidence" value="ECO:0007669"/>
    <property type="project" value="TreeGrafter"/>
</dbReference>
<evidence type="ECO:0008006" key="5">
    <source>
        <dbReference type="Google" id="ProtNLM"/>
    </source>
</evidence>
<dbReference type="Gene3D" id="3.40.50.10860">
    <property type="entry name" value="Leucine Dehydrogenase, chain A, domain 1"/>
    <property type="match status" value="1"/>
</dbReference>
<sequence length="324" mass="35847">MDILQESYKYGRSPLSQNASSMPLKTFLFGKSISHSLSPRLQNTMFQHIPSKWTFHLAEETDPAVFRKTLEDESCIGTSITMPNKLAFQSVLDEITEEARIMGSVNTVFIRLTDDGQRRYIGTNTDCIGIRDAILSRFPGAATDSYGQNALVIGAGGAARSAVYALWKWFKPAEIFIVNRDPEETETLIKSFRETLPEQMITNLRSLQKVVACFPVLVIGTVPDFEPKEPGEILARGIIQSVLKQAGDAIVADMCYSPCVMTSLGILALRNKLNFITGVSIVVRVNIAQHMLWLEGAPDEKGLEEALLIGKQVEAKAFELFSPV</sequence>
<accession>A0AAD6HEC2</accession>
<dbReference type="EMBL" id="JAQJAN010000018">
    <property type="protein sequence ID" value="KAJ5709709.1"/>
    <property type="molecule type" value="Genomic_DNA"/>
</dbReference>
<dbReference type="GO" id="GO:0009423">
    <property type="term" value="P:chorismate biosynthetic process"/>
    <property type="evidence" value="ECO:0007669"/>
    <property type="project" value="TreeGrafter"/>
</dbReference>
<dbReference type="InterPro" id="IPR036291">
    <property type="entry name" value="NAD(P)-bd_dom_sf"/>
</dbReference>
<dbReference type="InterPro" id="IPR046346">
    <property type="entry name" value="Aminoacid_DH-like_N_sf"/>
</dbReference>
<dbReference type="AlphaFoldDB" id="A0AAD6HEC2"/>
<dbReference type="InterPro" id="IPR022893">
    <property type="entry name" value="Shikimate_DH_fam"/>
</dbReference>
<dbReference type="Gene3D" id="3.40.50.720">
    <property type="entry name" value="NAD(P)-binding Rossmann-like Domain"/>
    <property type="match status" value="1"/>
</dbReference>
<dbReference type="SUPFAM" id="SSF53223">
    <property type="entry name" value="Aminoacid dehydrogenase-like, N-terminal domain"/>
    <property type="match status" value="1"/>
</dbReference>
<dbReference type="InterPro" id="IPR006151">
    <property type="entry name" value="Shikm_DH/Glu-tRNA_Rdtase"/>
</dbReference>
<evidence type="ECO:0000313" key="4">
    <source>
        <dbReference type="Proteomes" id="UP001215712"/>
    </source>
</evidence>
<dbReference type="Proteomes" id="UP001215712">
    <property type="component" value="Unassembled WGS sequence"/>
</dbReference>
<dbReference type="Pfam" id="PF01488">
    <property type="entry name" value="Shikimate_DH"/>
    <property type="match status" value="1"/>
</dbReference>
<reference evidence="3" key="2">
    <citation type="submission" date="2023-01" db="EMBL/GenBank/DDBJ databases">
        <authorList>
            <person name="Petersen C."/>
        </authorList>
    </citation>
    <scope>NUCLEOTIDE SEQUENCE</scope>
    <source>
        <strain evidence="3">IBT 17514</strain>
    </source>
</reference>
<protein>
    <recommendedName>
        <fullName evidence="5">Shikimate dehydrogenase substrate binding N-terminal domain-containing protein</fullName>
    </recommendedName>
</protein>
<keyword evidence="4" id="KW-1185">Reference proteome</keyword>
<comment type="caution">
    <text evidence="3">The sequence shown here is derived from an EMBL/GenBank/DDBJ whole genome shotgun (WGS) entry which is preliminary data.</text>
</comment>
<feature type="domain" description="Shikimate dehydrogenase substrate binding N-terminal" evidence="2">
    <location>
        <begin position="28"/>
        <end position="108"/>
    </location>
</feature>
<dbReference type="PANTHER" id="PTHR21089:SF1">
    <property type="entry name" value="BIFUNCTIONAL 3-DEHYDROQUINATE DEHYDRATASE_SHIKIMATE DEHYDROGENASE, CHLOROPLASTIC"/>
    <property type="match status" value="1"/>
</dbReference>
<feature type="domain" description="Quinate/shikimate 5-dehydrogenase/glutamyl-tRNA reductase" evidence="1">
    <location>
        <begin position="145"/>
        <end position="221"/>
    </location>
</feature>
<dbReference type="GO" id="GO:0004764">
    <property type="term" value="F:shikimate 3-dehydrogenase (NADP+) activity"/>
    <property type="evidence" value="ECO:0007669"/>
    <property type="project" value="InterPro"/>
</dbReference>
<evidence type="ECO:0000313" key="3">
    <source>
        <dbReference type="EMBL" id="KAJ5709709.1"/>
    </source>
</evidence>
<dbReference type="Pfam" id="PF08501">
    <property type="entry name" value="Shikimate_dh_N"/>
    <property type="match status" value="1"/>
</dbReference>
<reference evidence="3" key="1">
    <citation type="journal article" date="2023" name="IMA Fungus">
        <title>Comparative genomic study of the Penicillium genus elucidates a diverse pangenome and 15 lateral gene transfer events.</title>
        <authorList>
            <person name="Petersen C."/>
            <person name="Sorensen T."/>
            <person name="Nielsen M.R."/>
            <person name="Sondergaard T.E."/>
            <person name="Sorensen J.L."/>
            <person name="Fitzpatrick D.A."/>
            <person name="Frisvad J.C."/>
            <person name="Nielsen K.L."/>
        </authorList>
    </citation>
    <scope>NUCLEOTIDE SEQUENCE</scope>
    <source>
        <strain evidence="3">IBT 17514</strain>
    </source>
</reference>
<dbReference type="InterPro" id="IPR013708">
    <property type="entry name" value="Shikimate_DH-bd_N"/>
</dbReference>
<evidence type="ECO:0000259" key="1">
    <source>
        <dbReference type="Pfam" id="PF01488"/>
    </source>
</evidence>
<evidence type="ECO:0000259" key="2">
    <source>
        <dbReference type="Pfam" id="PF08501"/>
    </source>
</evidence>
<proteinExistence type="predicted"/>
<dbReference type="SUPFAM" id="SSF51735">
    <property type="entry name" value="NAD(P)-binding Rossmann-fold domains"/>
    <property type="match status" value="1"/>
</dbReference>
<organism evidence="3 4">
    <name type="scientific">Penicillium malachiteum</name>
    <dbReference type="NCBI Taxonomy" id="1324776"/>
    <lineage>
        <taxon>Eukaryota</taxon>
        <taxon>Fungi</taxon>
        <taxon>Dikarya</taxon>
        <taxon>Ascomycota</taxon>
        <taxon>Pezizomycotina</taxon>
        <taxon>Eurotiomycetes</taxon>
        <taxon>Eurotiomycetidae</taxon>
        <taxon>Eurotiales</taxon>
        <taxon>Aspergillaceae</taxon>
        <taxon>Penicillium</taxon>
    </lineage>
</organism>